<comment type="caution">
    <text evidence="1">The sequence shown here is derived from an EMBL/GenBank/DDBJ whole genome shotgun (WGS) entry which is preliminary data.</text>
</comment>
<keyword evidence="2" id="KW-1185">Reference proteome</keyword>
<dbReference type="Proteomes" id="UP000606008">
    <property type="component" value="Unassembled WGS sequence"/>
</dbReference>
<organism evidence="1 2">
    <name type="scientific">Fibrivirga algicola</name>
    <dbReference type="NCBI Taxonomy" id="2950420"/>
    <lineage>
        <taxon>Bacteria</taxon>
        <taxon>Pseudomonadati</taxon>
        <taxon>Bacteroidota</taxon>
        <taxon>Cytophagia</taxon>
        <taxon>Cytophagales</taxon>
        <taxon>Spirosomataceae</taxon>
        <taxon>Fibrivirga</taxon>
    </lineage>
</organism>
<sequence length="322" mass="36631">MTTSLSLLLSIVFNSCTKPEPVSIERLDQALFASKSPADVQAFLAKHRNVAQLYFNATDPDSDTALIAELTARVTNPELQVLYQQTQTEFGTADKLTDQFTEAFANIKRDFPTFKQPRVATFITGFMGPDLVVTDSLILIGIDYFAGPSAKYRPRGDEFPQYILRRYAQPYIVPTIVRLLSDRFNEQDRADQSLLADMVYNGKSLVFTRAMLPEVPDSVIIGYSDRQLTETFNAQDQVWAHFIDNQLLYQTNPDIKKRYMGERPFTAEIGNRCPGRIGDWLGWRIASRYYDEKKGSIPDLMKNANARQIFQESGYKGQKDDL</sequence>
<dbReference type="Pfam" id="PF25594">
    <property type="entry name" value="GldB_lipo"/>
    <property type="match status" value="1"/>
</dbReference>
<accession>A0ABX0QHJ7</accession>
<name>A0ABX0QHJ7_9BACT</name>
<reference evidence="2" key="1">
    <citation type="submission" date="2019-09" db="EMBL/GenBank/DDBJ databases">
        <authorList>
            <person name="Jung D.-H."/>
        </authorList>
    </citation>
    <scope>NUCLEOTIDE SEQUENCE [LARGE SCALE GENOMIC DNA]</scope>
    <source>
        <strain evidence="2">JA-25</strain>
    </source>
</reference>
<reference evidence="2" key="2">
    <citation type="submission" date="2023-07" db="EMBL/GenBank/DDBJ databases">
        <authorList>
            <person name="Jung D.-H."/>
        </authorList>
    </citation>
    <scope>NUCLEOTIDE SEQUENCE [LARGE SCALE GENOMIC DNA]</scope>
    <source>
        <strain evidence="2">JA-25</strain>
    </source>
</reference>
<protein>
    <submittedName>
        <fullName evidence="1">Gliding motility protein</fullName>
    </submittedName>
</protein>
<evidence type="ECO:0000313" key="1">
    <source>
        <dbReference type="EMBL" id="NID10427.1"/>
    </source>
</evidence>
<gene>
    <name evidence="1" type="ORF">F7231_09605</name>
</gene>
<dbReference type="InterPro" id="IPR019853">
    <property type="entry name" value="GldB-like"/>
</dbReference>
<dbReference type="EMBL" id="WAEL01000003">
    <property type="protein sequence ID" value="NID10427.1"/>
    <property type="molecule type" value="Genomic_DNA"/>
</dbReference>
<proteinExistence type="predicted"/>
<evidence type="ECO:0000313" key="2">
    <source>
        <dbReference type="Proteomes" id="UP000606008"/>
    </source>
</evidence>